<accession>A0AA49Q4Y6</accession>
<keyword evidence="3" id="KW-1185">Reference proteome</keyword>
<dbReference type="AlphaFoldDB" id="A0AA49K0H3"/>
<dbReference type="RefSeq" id="WP_367885173.1">
    <property type="nucleotide sequence ID" value="NZ_CP130612.1"/>
</dbReference>
<organism evidence="2 3">
    <name type="scientific">Pseudogemmatithrix spongiicola</name>
    <dbReference type="NCBI Taxonomy" id="3062599"/>
    <lineage>
        <taxon>Bacteria</taxon>
        <taxon>Pseudomonadati</taxon>
        <taxon>Gemmatimonadota</taxon>
        <taxon>Gemmatimonadia</taxon>
        <taxon>Gemmatimonadales</taxon>
        <taxon>Gemmatimonadaceae</taxon>
        <taxon>Pseudogemmatithrix</taxon>
    </lineage>
</organism>
<evidence type="ECO:0000313" key="2">
    <source>
        <dbReference type="EMBL" id="WKW15203.1"/>
    </source>
</evidence>
<name>A0AA49K0H3_9BACT</name>
<evidence type="ECO:0000313" key="1">
    <source>
        <dbReference type="EMBL" id="WKW12296.1"/>
    </source>
</evidence>
<sequence>MPTLAKRLLLALAVAAVLTAVVAPIPTVRMHRRFLQASPNPDARHRTLLDADGRVPMAAWLPATDATVELADAGLLLRRLFPFNAVGEQRPYVRELAPLPMLWESASMDPTLFRDARASDKPTAAFDRSRIFRSVQRRLTPEERAYAANVADDSLWFVFDRVAHAAAADLAAASFTQPLRMEVAQFEMPIPRISRVSALSDGVAMRAALYAAAGQRDSADAVIGRLYAVGMLFHREGLNTIEGLLGHRTAMNAVSMRRGLHETLPQPRSGAVIAALDSLQARDSSARRPSRAMSVATGAEEPAAVDAIRAGLIRAVADPTITRAYRLEALALLSLSPCATAGRLLFGPGDAVTAAQAAAMQSLPRTAAESAYVALLVHQLDSARFEDASPSGLAGAFLTTNRALSAITFNPRLRTCSEIAATVVF</sequence>
<proteinExistence type="predicted"/>
<dbReference type="Proteomes" id="UP001229955">
    <property type="component" value="Chromosome"/>
</dbReference>
<dbReference type="EMBL" id="CP130612">
    <property type="protein sequence ID" value="WKW12296.1"/>
    <property type="molecule type" value="Genomic_DNA"/>
</dbReference>
<accession>A0AA49K0H3</accession>
<dbReference type="KEGG" id="pspc:Strain318_001579"/>
<protein>
    <submittedName>
        <fullName evidence="2">Uncharacterized protein</fullName>
    </submittedName>
</protein>
<gene>
    <name evidence="1" type="ORF">Strain138_001580</name>
    <name evidence="2" type="ORF">Strain318_001579</name>
</gene>
<dbReference type="EMBL" id="CP130613">
    <property type="protein sequence ID" value="WKW15203.1"/>
    <property type="molecule type" value="Genomic_DNA"/>
</dbReference>
<reference evidence="2" key="1">
    <citation type="submission" date="2023-07" db="EMBL/GenBank/DDBJ databases">
        <authorList>
            <person name="Haufschild T."/>
            <person name="Kallscheuer N."/>
            <person name="Hammer J."/>
            <person name="Kohn T."/>
            <person name="Kabuu M."/>
            <person name="Jogler M."/>
            <person name="Wohfarth N."/>
            <person name="Heuer A."/>
            <person name="Rohde M."/>
            <person name="van Teeseling M.C.F."/>
            <person name="Jogler C."/>
        </authorList>
    </citation>
    <scope>NUCLEOTIDE SEQUENCE</scope>
    <source>
        <strain evidence="1">Strain 138</strain>
        <strain evidence="2">Strain 318</strain>
    </source>
</reference>
<evidence type="ECO:0000313" key="3">
    <source>
        <dbReference type="Proteomes" id="UP001229955"/>
    </source>
</evidence>